<dbReference type="AlphaFoldDB" id="A5D023"/>
<dbReference type="GO" id="GO:0006285">
    <property type="term" value="P:base-excision repair, AP site formation"/>
    <property type="evidence" value="ECO:0007669"/>
    <property type="project" value="TreeGrafter"/>
</dbReference>
<reference evidence="13" key="1">
    <citation type="journal article" date="2008" name="Genome Res.">
        <title>The genome of Pelotomaculum thermopropionicum reveals niche-associated evolution in anaerobic microbiota.</title>
        <authorList>
            <person name="Kosaka T."/>
            <person name="Kato S."/>
            <person name="Shimoyama T."/>
            <person name="Ishii S."/>
            <person name="Abe T."/>
            <person name="Watanabe K."/>
        </authorList>
    </citation>
    <scope>NUCLEOTIDE SEQUENCE [LARGE SCALE GENOMIC DNA]</scope>
    <source>
        <strain evidence="13">DSM 13744 / JCM 10971 / SI</strain>
    </source>
</reference>
<dbReference type="PROSITE" id="PS00764">
    <property type="entry name" value="ENDONUCLEASE_III_1"/>
    <property type="match status" value="1"/>
</dbReference>
<comment type="catalytic activity">
    <reaction evidence="10">
        <text>2'-deoxyribonucleotide-(2'-deoxyribose 5'-phosphate)-2'-deoxyribonucleotide-DNA = a 3'-end 2'-deoxyribonucleotide-(2,3-dehydro-2,3-deoxyribose 5'-phosphate)-DNA + a 5'-end 5'-phospho-2'-deoxyribonucleoside-DNA + H(+)</text>
        <dbReference type="Rhea" id="RHEA:66592"/>
        <dbReference type="Rhea" id="RHEA-COMP:13180"/>
        <dbReference type="Rhea" id="RHEA-COMP:16897"/>
        <dbReference type="Rhea" id="RHEA-COMP:17067"/>
        <dbReference type="ChEBI" id="CHEBI:15378"/>
        <dbReference type="ChEBI" id="CHEBI:136412"/>
        <dbReference type="ChEBI" id="CHEBI:157695"/>
        <dbReference type="ChEBI" id="CHEBI:167181"/>
        <dbReference type="EC" id="4.2.99.18"/>
    </reaction>
</comment>
<keyword evidence="10" id="KW-0238">DNA-binding</keyword>
<evidence type="ECO:0000313" key="12">
    <source>
        <dbReference type="EMBL" id="BAF60407.1"/>
    </source>
</evidence>
<evidence type="ECO:0000256" key="7">
    <source>
        <dbReference type="ARBA" id="ARBA00023014"/>
    </source>
</evidence>
<dbReference type="CDD" id="cd00056">
    <property type="entry name" value="ENDO3c"/>
    <property type="match status" value="1"/>
</dbReference>
<dbReference type="PANTHER" id="PTHR10359:SF18">
    <property type="entry name" value="ENDONUCLEASE III"/>
    <property type="match status" value="1"/>
</dbReference>
<dbReference type="InterPro" id="IPR023170">
    <property type="entry name" value="HhH_base_excis_C"/>
</dbReference>
<dbReference type="Proteomes" id="UP000006556">
    <property type="component" value="Chromosome"/>
</dbReference>
<dbReference type="Gene3D" id="1.10.340.30">
    <property type="entry name" value="Hypothetical protein, domain 2"/>
    <property type="match status" value="1"/>
</dbReference>
<dbReference type="InterPro" id="IPR003265">
    <property type="entry name" value="HhH-GPD_domain"/>
</dbReference>
<dbReference type="GO" id="GO:0140078">
    <property type="term" value="F:class I DNA-(apurinic or apyrimidinic site) endonuclease activity"/>
    <property type="evidence" value="ECO:0007669"/>
    <property type="project" value="UniProtKB-EC"/>
</dbReference>
<dbReference type="GO" id="GO:0003677">
    <property type="term" value="F:DNA binding"/>
    <property type="evidence" value="ECO:0007669"/>
    <property type="project" value="UniProtKB-UniRule"/>
</dbReference>
<dbReference type="PROSITE" id="PS01155">
    <property type="entry name" value="ENDONUCLEASE_III_2"/>
    <property type="match status" value="1"/>
</dbReference>
<dbReference type="Pfam" id="PF00730">
    <property type="entry name" value="HhH-GPD"/>
    <property type="match status" value="1"/>
</dbReference>
<dbReference type="InterPro" id="IPR004035">
    <property type="entry name" value="Endouclease-III_FeS-bd_BS"/>
</dbReference>
<keyword evidence="2 10" id="KW-0004">4Fe-4S</keyword>
<keyword evidence="9 10" id="KW-0326">Glycosidase</keyword>
<name>A5D023_PELTS</name>
<dbReference type="PANTHER" id="PTHR10359">
    <property type="entry name" value="A/G-SPECIFIC ADENINE GLYCOSYLASE/ENDONUCLEASE III"/>
    <property type="match status" value="1"/>
</dbReference>
<protein>
    <recommendedName>
        <fullName evidence="10">Endonuclease III</fullName>
        <ecNumber evidence="10">4.2.99.18</ecNumber>
    </recommendedName>
    <alternativeName>
        <fullName evidence="10">DNA-(apurinic or apyrimidinic site) lyase</fullName>
    </alternativeName>
</protein>
<comment type="cofactor">
    <cofactor evidence="10">
        <name>[4Fe-4S] cluster</name>
        <dbReference type="ChEBI" id="CHEBI:49883"/>
    </cofactor>
    <text evidence="10">Binds 1 [4Fe-4S] cluster.</text>
</comment>
<feature type="binding site" evidence="10">
    <location>
        <position position="207"/>
    </location>
    <ligand>
        <name>[4Fe-4S] cluster</name>
        <dbReference type="ChEBI" id="CHEBI:49883"/>
    </ligand>
</feature>
<evidence type="ECO:0000256" key="3">
    <source>
        <dbReference type="ARBA" id="ARBA00022723"/>
    </source>
</evidence>
<keyword evidence="5 10" id="KW-0378">Hydrolase</keyword>
<keyword evidence="12" id="KW-0255">Endonuclease</keyword>
<dbReference type="InterPro" id="IPR000445">
    <property type="entry name" value="HhH_motif"/>
</dbReference>
<keyword evidence="8 10" id="KW-0234">DNA repair</keyword>
<dbReference type="STRING" id="370438.PTH_2226"/>
<feature type="domain" description="HhH-GPD" evidence="11">
    <location>
        <begin position="58"/>
        <end position="205"/>
    </location>
</feature>
<keyword evidence="4 10" id="KW-0227">DNA damage</keyword>
<evidence type="ECO:0000256" key="9">
    <source>
        <dbReference type="ARBA" id="ARBA00023295"/>
    </source>
</evidence>
<evidence type="ECO:0000256" key="5">
    <source>
        <dbReference type="ARBA" id="ARBA00022801"/>
    </source>
</evidence>
<dbReference type="InterPro" id="IPR005759">
    <property type="entry name" value="Nth"/>
</dbReference>
<dbReference type="HOGENOM" id="CLU_012862_3_3_9"/>
<dbReference type="PIRSF" id="PIRSF001435">
    <property type="entry name" value="Nth"/>
    <property type="match status" value="1"/>
</dbReference>
<dbReference type="NCBIfam" id="TIGR01083">
    <property type="entry name" value="nth"/>
    <property type="match status" value="1"/>
</dbReference>
<dbReference type="FunFam" id="1.10.340.30:FF:000001">
    <property type="entry name" value="Endonuclease III"/>
    <property type="match status" value="1"/>
</dbReference>
<evidence type="ECO:0000256" key="10">
    <source>
        <dbReference type="HAMAP-Rule" id="MF_00942"/>
    </source>
</evidence>
<dbReference type="GO" id="GO:0051539">
    <property type="term" value="F:4 iron, 4 sulfur cluster binding"/>
    <property type="evidence" value="ECO:0007669"/>
    <property type="project" value="UniProtKB-UniRule"/>
</dbReference>
<evidence type="ECO:0000256" key="8">
    <source>
        <dbReference type="ARBA" id="ARBA00023204"/>
    </source>
</evidence>
<keyword evidence="3 10" id="KW-0479">Metal-binding</keyword>
<dbReference type="EMBL" id="AP009389">
    <property type="protein sequence ID" value="BAF60407.1"/>
    <property type="molecule type" value="Genomic_DNA"/>
</dbReference>
<evidence type="ECO:0000259" key="11">
    <source>
        <dbReference type="SMART" id="SM00478"/>
    </source>
</evidence>
<keyword evidence="6 10" id="KW-0408">Iron</keyword>
<evidence type="ECO:0000256" key="1">
    <source>
        <dbReference type="ARBA" id="ARBA00008343"/>
    </source>
</evidence>
<keyword evidence="10" id="KW-0456">Lyase</keyword>
<keyword evidence="13" id="KW-1185">Reference proteome</keyword>
<comment type="function">
    <text evidence="10">DNA repair enzyme that has both DNA N-glycosylase activity and AP-lyase activity. The DNA N-glycosylase activity releases various damaged pyrimidines from DNA by cleaving the N-glycosidic bond, leaving an AP (apurinic/apyrimidinic) site. The AP-lyase activity cleaves the phosphodiester bond 3' to the AP site by a beta-elimination, leaving a 3'-terminal unsaturated sugar and a product with a terminal 5'-phosphate.</text>
</comment>
<sequence length="230" mass="25396">MKEIKKAAERERFGENNFLPAKEEAAARIMEILAEKYPEAGTALNFRTPFELLVAAILSAQCTDRQVNRITAGLFKKYNTPQEFAALSPEELAGEIKGCGLHRVKSRHIIEASRELVKRHGGLVPQDRKALEALPGVGRKTAGVVLGVAFGGCELPVDTHVYRVARRLGLSEAKRPEEVEEELAGLIPPPQRMAAHHRLIAHGRQVCSARKPACHRCCVKDFCCYPAKRG</sequence>
<dbReference type="eggNOG" id="COG0177">
    <property type="taxonomic scope" value="Bacteria"/>
</dbReference>
<evidence type="ECO:0000313" key="13">
    <source>
        <dbReference type="Proteomes" id="UP000006556"/>
    </source>
</evidence>
<evidence type="ECO:0000256" key="4">
    <source>
        <dbReference type="ARBA" id="ARBA00022763"/>
    </source>
</evidence>
<evidence type="ECO:0000256" key="6">
    <source>
        <dbReference type="ARBA" id="ARBA00023004"/>
    </source>
</evidence>
<gene>
    <name evidence="12" type="primary">Nth</name>
    <name evidence="10" type="synonym">nth</name>
    <name evidence="12" type="ordered locus">PTH_2226</name>
</gene>
<keyword evidence="12" id="KW-0540">Nuclease</keyword>
<dbReference type="Pfam" id="PF00633">
    <property type="entry name" value="HHH"/>
    <property type="match status" value="1"/>
</dbReference>
<dbReference type="InterPro" id="IPR011257">
    <property type="entry name" value="DNA_glycosylase"/>
</dbReference>
<comment type="similarity">
    <text evidence="1 10">Belongs to the Nth/MutY family.</text>
</comment>
<dbReference type="GO" id="GO:0046872">
    <property type="term" value="F:metal ion binding"/>
    <property type="evidence" value="ECO:0007669"/>
    <property type="project" value="UniProtKB-KW"/>
</dbReference>
<dbReference type="KEGG" id="pth:PTH_2226"/>
<feature type="binding site" evidence="10">
    <location>
        <position position="217"/>
    </location>
    <ligand>
        <name>[4Fe-4S] cluster</name>
        <dbReference type="ChEBI" id="CHEBI:49883"/>
    </ligand>
</feature>
<dbReference type="SMART" id="SM00478">
    <property type="entry name" value="ENDO3c"/>
    <property type="match status" value="1"/>
</dbReference>
<feature type="binding site" evidence="10">
    <location>
        <position position="223"/>
    </location>
    <ligand>
        <name>[4Fe-4S] cluster</name>
        <dbReference type="ChEBI" id="CHEBI:49883"/>
    </ligand>
</feature>
<keyword evidence="7 10" id="KW-0411">Iron-sulfur</keyword>
<dbReference type="HAMAP" id="MF_00942">
    <property type="entry name" value="Nth"/>
    <property type="match status" value="1"/>
</dbReference>
<dbReference type="EC" id="4.2.99.18" evidence="10"/>
<dbReference type="GO" id="GO:0019104">
    <property type="term" value="F:DNA N-glycosylase activity"/>
    <property type="evidence" value="ECO:0007669"/>
    <property type="project" value="UniProtKB-UniRule"/>
</dbReference>
<dbReference type="Gene3D" id="1.10.1670.10">
    <property type="entry name" value="Helix-hairpin-Helix base-excision DNA repair enzymes (C-terminal)"/>
    <property type="match status" value="1"/>
</dbReference>
<evidence type="ECO:0000256" key="2">
    <source>
        <dbReference type="ARBA" id="ARBA00022485"/>
    </source>
</evidence>
<feature type="binding site" evidence="10">
    <location>
        <position position="214"/>
    </location>
    <ligand>
        <name>[4Fe-4S] cluster</name>
        <dbReference type="ChEBI" id="CHEBI:49883"/>
    </ligand>
</feature>
<dbReference type="SUPFAM" id="SSF48150">
    <property type="entry name" value="DNA-glycosylase"/>
    <property type="match status" value="1"/>
</dbReference>
<organism evidence="12 13">
    <name type="scientific">Pelotomaculum thermopropionicum (strain DSM 13744 / JCM 10971 / SI)</name>
    <dbReference type="NCBI Taxonomy" id="370438"/>
    <lineage>
        <taxon>Bacteria</taxon>
        <taxon>Bacillati</taxon>
        <taxon>Bacillota</taxon>
        <taxon>Clostridia</taxon>
        <taxon>Eubacteriales</taxon>
        <taxon>Desulfotomaculaceae</taxon>
        <taxon>Pelotomaculum</taxon>
    </lineage>
</organism>
<accession>A5D023</accession>
<dbReference type="InterPro" id="IPR004036">
    <property type="entry name" value="Endonuclease-III-like_CS2"/>
</dbReference>
<proteinExistence type="inferred from homology"/>